<dbReference type="EMBL" id="FNXT01001330">
    <property type="protein sequence ID" value="SZX78683.1"/>
    <property type="molecule type" value="Genomic_DNA"/>
</dbReference>
<dbReference type="Proteomes" id="UP000256970">
    <property type="component" value="Unassembled WGS sequence"/>
</dbReference>
<keyword evidence="2" id="KW-1185">Reference proteome</keyword>
<evidence type="ECO:0000313" key="1">
    <source>
        <dbReference type="EMBL" id="SZX78683.1"/>
    </source>
</evidence>
<organism evidence="1 2">
    <name type="scientific">Tetradesmus obliquus</name>
    <name type="common">Green alga</name>
    <name type="synonym">Acutodesmus obliquus</name>
    <dbReference type="NCBI Taxonomy" id="3088"/>
    <lineage>
        <taxon>Eukaryota</taxon>
        <taxon>Viridiplantae</taxon>
        <taxon>Chlorophyta</taxon>
        <taxon>core chlorophytes</taxon>
        <taxon>Chlorophyceae</taxon>
        <taxon>CS clade</taxon>
        <taxon>Sphaeropleales</taxon>
        <taxon>Scenedesmaceae</taxon>
        <taxon>Tetradesmus</taxon>
    </lineage>
</organism>
<proteinExistence type="predicted"/>
<name>A0A383WN31_TETOB</name>
<reference evidence="1 2" key="1">
    <citation type="submission" date="2016-10" db="EMBL/GenBank/DDBJ databases">
        <authorList>
            <person name="Cai Z."/>
        </authorList>
    </citation>
    <scope>NUCLEOTIDE SEQUENCE [LARGE SCALE GENOMIC DNA]</scope>
</reference>
<evidence type="ECO:0000313" key="2">
    <source>
        <dbReference type="Proteomes" id="UP000256970"/>
    </source>
</evidence>
<sequence length="329" mass="35377">MVNYAAPCTPGQQQLQLKLVLDHDCMHQGCWDEAFRHCRYSSTRCSGALRSGYVSGQPLLARCGGAPAARLEPEQGGDAGELLLPGWQLQVQLLNSKAYEDLSTQGQPVTHRTASLLPGQGQSAAAERRRATRQLRDAAFAGWRRLPGWPAAHQPEKATDNSKHSGKTTHCRLLLTVIAPPGSPRLPGAPFAGAAPCALPPLSPQLPLVSDPFKVVTARSKGAAKAEVPLPSEAVSRLDGIGQNSAVSLKAQREVDGKQLEPVETVGQFHALQEWVAEGGTLRRDKLLTATNIKLADYSKAVKHVQRTVIPDFRPRVWWGPAAGLLCQG</sequence>
<protein>
    <submittedName>
        <fullName evidence="1">Uncharacterized protein</fullName>
    </submittedName>
</protein>
<accession>A0A383WN31</accession>
<gene>
    <name evidence="1" type="ORF">BQ4739_LOCUS18998</name>
</gene>
<dbReference type="AlphaFoldDB" id="A0A383WN31"/>
<dbReference type="STRING" id="3088.A0A383WN31"/>